<dbReference type="Proteomes" id="UP001190700">
    <property type="component" value="Unassembled WGS sequence"/>
</dbReference>
<reference evidence="2 3" key="1">
    <citation type="journal article" date="2015" name="Genome Biol. Evol.">
        <title>Comparative Genomics of a Bacterivorous Green Alga Reveals Evolutionary Causalities and Consequences of Phago-Mixotrophic Mode of Nutrition.</title>
        <authorList>
            <person name="Burns J.A."/>
            <person name="Paasch A."/>
            <person name="Narechania A."/>
            <person name="Kim E."/>
        </authorList>
    </citation>
    <scope>NUCLEOTIDE SEQUENCE [LARGE SCALE GENOMIC DNA]</scope>
    <source>
        <strain evidence="2 3">PLY_AMNH</strain>
    </source>
</reference>
<protein>
    <submittedName>
        <fullName evidence="2">Uncharacterized protein</fullName>
    </submittedName>
</protein>
<dbReference type="EMBL" id="LGRX02014584">
    <property type="protein sequence ID" value="KAK3264390.1"/>
    <property type="molecule type" value="Genomic_DNA"/>
</dbReference>
<feature type="region of interest" description="Disordered" evidence="1">
    <location>
        <begin position="198"/>
        <end position="219"/>
    </location>
</feature>
<evidence type="ECO:0000313" key="3">
    <source>
        <dbReference type="Proteomes" id="UP001190700"/>
    </source>
</evidence>
<keyword evidence="3" id="KW-1185">Reference proteome</keyword>
<accession>A0AAE0FRJ5</accession>
<sequence length="242" mass="27166">MQDKMEDEAEEWVLSIIQNLLRRQSCPYSQFELKKRHGIDLRAVAASIRAAEAKKKNTNGKKTTPPSVTEVEDHTPKRQTFADKRHALPRRSPRDLWTLSTSPADYWDKRINSARPEVRQNARMRIYNTKYRFPNSQPGITVKEWNLIAGSAEGTSGCQRCQQPAERMNQQFEDLSNSLSKALTDRLAQEMDGITSRVSSASASTRGLQLTSDDADDGRIGKSLHVRVVVPAGNEPESAGTQ</sequence>
<dbReference type="AlphaFoldDB" id="A0AAE0FRJ5"/>
<comment type="caution">
    <text evidence="2">The sequence shown here is derived from an EMBL/GenBank/DDBJ whole genome shotgun (WGS) entry which is preliminary data.</text>
</comment>
<organism evidence="2 3">
    <name type="scientific">Cymbomonas tetramitiformis</name>
    <dbReference type="NCBI Taxonomy" id="36881"/>
    <lineage>
        <taxon>Eukaryota</taxon>
        <taxon>Viridiplantae</taxon>
        <taxon>Chlorophyta</taxon>
        <taxon>Pyramimonadophyceae</taxon>
        <taxon>Pyramimonadales</taxon>
        <taxon>Pyramimonadaceae</taxon>
        <taxon>Cymbomonas</taxon>
    </lineage>
</organism>
<feature type="compositionally biased region" description="Basic and acidic residues" evidence="1">
    <location>
        <begin position="71"/>
        <end position="86"/>
    </location>
</feature>
<feature type="region of interest" description="Disordered" evidence="1">
    <location>
        <begin position="53"/>
        <end position="87"/>
    </location>
</feature>
<name>A0AAE0FRJ5_9CHLO</name>
<proteinExistence type="predicted"/>
<gene>
    <name evidence="2" type="ORF">CYMTET_26867</name>
</gene>
<evidence type="ECO:0000256" key="1">
    <source>
        <dbReference type="SAM" id="MobiDB-lite"/>
    </source>
</evidence>
<evidence type="ECO:0000313" key="2">
    <source>
        <dbReference type="EMBL" id="KAK3264390.1"/>
    </source>
</evidence>